<feature type="region of interest" description="Disordered" evidence="1">
    <location>
        <begin position="623"/>
        <end position="648"/>
    </location>
</feature>
<feature type="compositionally biased region" description="Low complexity" evidence="1">
    <location>
        <begin position="319"/>
        <end position="336"/>
    </location>
</feature>
<dbReference type="EMBL" id="CDMZ01000221">
    <property type="protein sequence ID" value="CEM09506.1"/>
    <property type="molecule type" value="Genomic_DNA"/>
</dbReference>
<dbReference type="VEuPathDB" id="CryptoDB:Cvel_192"/>
<accession>A0A0G4F9N4</accession>
<feature type="region of interest" description="Disordered" evidence="1">
    <location>
        <begin position="314"/>
        <end position="367"/>
    </location>
</feature>
<organism evidence="2">
    <name type="scientific">Chromera velia CCMP2878</name>
    <dbReference type="NCBI Taxonomy" id="1169474"/>
    <lineage>
        <taxon>Eukaryota</taxon>
        <taxon>Sar</taxon>
        <taxon>Alveolata</taxon>
        <taxon>Colpodellida</taxon>
        <taxon>Chromeraceae</taxon>
        <taxon>Chromera</taxon>
    </lineage>
</organism>
<dbReference type="AlphaFoldDB" id="A0A0G4F9N4"/>
<feature type="region of interest" description="Disordered" evidence="1">
    <location>
        <begin position="413"/>
        <end position="437"/>
    </location>
</feature>
<evidence type="ECO:0008006" key="3">
    <source>
        <dbReference type="Google" id="ProtNLM"/>
    </source>
</evidence>
<feature type="region of interest" description="Disordered" evidence="1">
    <location>
        <begin position="208"/>
        <end position="266"/>
    </location>
</feature>
<proteinExistence type="predicted"/>
<sequence>MEGEVEELPRLCDLFDQWQISKLLEDKGLRISPKWRYKMVPSSVTDPAEMLQYCRKRTPFRVHSGHTHWAKWAFDQVNGDAVDFLCEGEWNPFSRPKLGMVGGWGRPGTPVADGRSLTLVNAFEEIFKSPASRPLNLQMFHRDSQASSGDAAAHTETEAGSAQEKKGGVGGDVETRKTEGDKRKEVDIPVLPSLLRWPLPEVFASTEEEFCGPCSDGRTTDRSISESFGSPGRDRDGQENTSSSSSGRSFSSSSADREKKQAKTLPPLFPGVLADLATRASRRGAVTWWHLDDAGEFVFQVGLPLREEGQKGESQNVCASAAAETEAQEQGSTTTTEGGGISGGEQKEKQREQPGRRARRERFRGPRGSSGLPIVKLFIYFPRECYDLIFQDTETNDTGIFCGLDPFIVRSARSSSSSSSSKGKGAEGGGGKQDASDGLPPSEFLPCAWVAPLEAGGECLLSPPNIPHLVLTLSDCVMIEQRRLSCLFLEEIFWFENKCKSWAEPPILYDFVQTDLKRKEKTEQIAHSLRGTLESIRNTISSLEIKKEGGKEELSEDPNRKEKESRMTFLRELHECARISLTALVSPKRFPLLPQVSSLLAPVTRAKTMQALVHAKNAASVWNQSHTTPTGSTFSDTVTPGDSPRTPVSVSLVSPKIHEFTRTFTKGPPKPKGNDNTKESTVNGGEVTTAETSRGCEGSAAELAKLHGAERQTQKESEPQTVACLSQTAFATYLHDEGRVVWGPLRFSEGDAVRDSLV</sequence>
<gene>
    <name evidence="2" type="ORF">Cvel_192</name>
</gene>
<feature type="compositionally biased region" description="Basic and acidic residues" evidence="1">
    <location>
        <begin position="345"/>
        <end position="355"/>
    </location>
</feature>
<evidence type="ECO:0000313" key="2">
    <source>
        <dbReference type="EMBL" id="CEM09506.1"/>
    </source>
</evidence>
<protein>
    <recommendedName>
        <fullName evidence="3">JmjC domain-containing protein</fullName>
    </recommendedName>
</protein>
<name>A0A0G4F9N4_9ALVE</name>
<evidence type="ECO:0000256" key="1">
    <source>
        <dbReference type="SAM" id="MobiDB-lite"/>
    </source>
</evidence>
<feature type="compositionally biased region" description="Low complexity" evidence="1">
    <location>
        <begin position="242"/>
        <end position="254"/>
    </location>
</feature>
<reference evidence="2" key="1">
    <citation type="submission" date="2014-11" db="EMBL/GenBank/DDBJ databases">
        <authorList>
            <person name="Otto D Thomas"/>
            <person name="Naeem Raeece"/>
        </authorList>
    </citation>
    <scope>NUCLEOTIDE SEQUENCE</scope>
</reference>
<feature type="compositionally biased region" description="Low complexity" evidence="1">
    <location>
        <begin position="413"/>
        <end position="423"/>
    </location>
</feature>
<feature type="region of interest" description="Disordered" evidence="1">
    <location>
        <begin position="143"/>
        <end position="184"/>
    </location>
</feature>
<feature type="region of interest" description="Disordered" evidence="1">
    <location>
        <begin position="662"/>
        <end position="696"/>
    </location>
</feature>
<feature type="compositionally biased region" description="Basic and acidic residues" evidence="1">
    <location>
        <begin position="153"/>
        <end position="184"/>
    </location>
</feature>